<keyword evidence="2" id="KW-0698">rRNA processing</keyword>
<dbReference type="InterPro" id="IPR003029">
    <property type="entry name" value="S1_domain"/>
</dbReference>
<dbReference type="SUPFAM" id="SSF48452">
    <property type="entry name" value="TPR-like"/>
    <property type="match status" value="2"/>
</dbReference>
<dbReference type="InterPro" id="IPR003107">
    <property type="entry name" value="HAT"/>
</dbReference>
<evidence type="ECO:0000313" key="8">
    <source>
        <dbReference type="Proteomes" id="UP000887581"/>
    </source>
</evidence>
<accession>A0A915PIT9</accession>
<evidence type="ECO:0000256" key="6">
    <source>
        <dbReference type="SAM" id="MobiDB-lite"/>
    </source>
</evidence>
<keyword evidence="4" id="KW-0677">Repeat</keyword>
<reference evidence="9" key="1">
    <citation type="submission" date="2022-11" db="UniProtKB">
        <authorList>
            <consortium name="WormBaseParasite"/>
        </authorList>
    </citation>
    <scope>IDENTIFICATION</scope>
</reference>
<dbReference type="InterPro" id="IPR012340">
    <property type="entry name" value="NA-bd_OB-fold"/>
</dbReference>
<evidence type="ECO:0000256" key="1">
    <source>
        <dbReference type="ARBA" id="ARBA00004604"/>
    </source>
</evidence>
<evidence type="ECO:0000256" key="3">
    <source>
        <dbReference type="ARBA" id="ARBA00022553"/>
    </source>
</evidence>
<dbReference type="GO" id="GO:0006364">
    <property type="term" value="P:rRNA processing"/>
    <property type="evidence" value="ECO:0007669"/>
    <property type="project" value="UniProtKB-KW"/>
</dbReference>
<feature type="domain" description="S1 motif" evidence="7">
    <location>
        <begin position="247"/>
        <end position="318"/>
    </location>
</feature>
<dbReference type="SUPFAM" id="SSF50249">
    <property type="entry name" value="Nucleic acid-binding proteins"/>
    <property type="match status" value="3"/>
</dbReference>
<keyword evidence="5" id="KW-0539">Nucleus</keyword>
<feature type="domain" description="S1 motif" evidence="7">
    <location>
        <begin position="515"/>
        <end position="581"/>
    </location>
</feature>
<comment type="subcellular location">
    <subcellularLocation>
        <location evidence="1">Nucleus</location>
        <location evidence="1">Nucleolus</location>
    </subcellularLocation>
</comment>
<evidence type="ECO:0000313" key="9">
    <source>
        <dbReference type="WBParaSite" id="sdigi.contig189.g5867.t1"/>
    </source>
</evidence>
<feature type="domain" description="S1 motif" evidence="7">
    <location>
        <begin position="1225"/>
        <end position="1298"/>
    </location>
</feature>
<dbReference type="Pfam" id="PF00575">
    <property type="entry name" value="S1"/>
    <property type="match status" value="1"/>
</dbReference>
<dbReference type="WBParaSite" id="sdigi.contig189.g5867.t1">
    <property type="protein sequence ID" value="sdigi.contig189.g5867.t1"/>
    <property type="gene ID" value="sdigi.contig189.g5867"/>
</dbReference>
<feature type="compositionally biased region" description="Basic and acidic residues" evidence="6">
    <location>
        <begin position="1480"/>
        <end position="1489"/>
    </location>
</feature>
<dbReference type="GO" id="GO:0032040">
    <property type="term" value="C:small-subunit processome"/>
    <property type="evidence" value="ECO:0007669"/>
    <property type="project" value="TreeGrafter"/>
</dbReference>
<proteinExistence type="predicted"/>
<dbReference type="InterPro" id="IPR008847">
    <property type="entry name" value="Suf"/>
</dbReference>
<dbReference type="FunFam" id="2.40.50.140:FF:000103">
    <property type="entry name" value="protein RRP5 homolog"/>
    <property type="match status" value="1"/>
</dbReference>
<dbReference type="FunFam" id="1.25.40.10:FF:000065">
    <property type="entry name" value="Programmed cell death 11"/>
    <property type="match status" value="1"/>
</dbReference>
<evidence type="ECO:0000256" key="4">
    <source>
        <dbReference type="ARBA" id="ARBA00022737"/>
    </source>
</evidence>
<dbReference type="PROSITE" id="PS50126">
    <property type="entry name" value="S1"/>
    <property type="match status" value="6"/>
</dbReference>
<keyword evidence="3" id="KW-0597">Phosphoprotein</keyword>
<sequence length="1783" mass="200464">MEIDFPREDVSKNRKRERIKLDGDETASLKKRPINTELKSFDGVWNERITSYRLTEGVLGLGVIKEIKEAEILLECADGIIVQVPVPNFGNLFLEALRNSSLELDDIFNLGQMLAFKVIKSRGTCEKEKKKKKSSYPIVSCDPLVVNFHLNPGCLTNGLVLNGAVESVEDKGVIINLGLQSIEMKGFLAEKDLPSSIQMESLVKGQPLLVRVQNDSSSNNKARVINLSAIPEMEYLDDVAIKNLKLNHLMPGTLLLVSPLQPTAHGVYVEIGNDIKGYVSRQHLPPRYRSDPFKCLKSFRTVVMFCQQNSNLLKLNGHPDIVAISKVVKRTDFGNIHTGDIIECKVSSMAKNGSVSFDLLLNGNKSSLLAAYAKKSMLEDGVEYKKGTVHRVRVLSFKMVERVLIVAARKDILAQKMVSSKDATPGEKVTVKVESLLPKGLFVKIYGSIRGFIPKIHLSDKLITQIDKHFVVGDKLNCRILNVDKLKARIILTNKQSLTKNKDFIIKSYDEAKIGTIATGYIISQHSSGGLIIGFYGGTRGFMLPKEAERLGTNVKVGLTIRIRVVNVDPQCERMLVVVANTPSDGSRILRAQPFLLDKENPISFSAVIMNISSCNSKFKQKETLDVAVRLGKKLGGKMEAFIPKELLSDCLDLPFSSISESIAVGSVLPKVTVLGDIAGNLKITSKRFMIDWLEKHPRITSIHNLIKGELICGSIIQKHKEMGYFVELGGGSALTAPARFIRPISVPVQELKIGQTVVARISSIDLERKRFALILDPHLCVPPDAEPDYFALSMAHHALEELNWFIANNPNNSKVPKIGECIDVKVKEVSERSIFVHCVDNSHLKGIAYTRSSSSLKKGRCVKALVLDIKLPSCELVVFLLDDDVHHLDEKKLRLLLISKNKYDATIWLHKGEYAVATVETEKSAFVVCIPMRMHPNLNLIPAKLDENSNHCTLIPKLITGNVLIGNAVEILRRYGSINRKFLTSAKPKIKRKLKQFEIYPGKVVGIWSRSNDLYSAVELQLPDGSIGRLHASEFDEEFLNQTSYPVQSFLKENEGKMVDVKIMCFTKLREKMEKVDFSKPKMKGTQKGEKMIVVTRLAECTMKAWKLKEMKKKQSLLGYPQSYLHGSSIPVFVRKGPHVGVVRVEVSPLWNGVIRKQNLPNENLVPNPTNETSALVDIDFEPGEKLIAQIIGVNVHKNKHGKSRHRKCLEMTLKKIPKTFEKGDHVTGRVIGVTHSPSSVILELTNNQRAILTLTGITDNYLKALEVAKSYELNQLHNVQLLRFDGDKGRWLAVTEARFDSSEKMLFRCGTDIKIGSEFQGFVTSDSDDAHVFVEIGPGVAGLVAKCKLSLKPDDLIQVRVSHVFPDGGLKTEFLNLIKKNSAHERPRKRLLSFECGSETTIDLPRKKSRSAGYVAMDSKESAQVTAVEVKLQEPGLDWSLKGFTPAEFARVGQIDKIMEGESRTLAKKDGTTAGGNVKEEKKSKSREELQIEEEKKLVSRERKIIEDNWIPDNTNDFDRLIAGTPNSSLLWIRYITFFLEQNNVEQARAVAERALSVINFREEEEIFNVWTAYLNLEANFGSSESLQAVFRNAIRNTDALKMYKQMVKIYQNLGKIEETDDLLEEMLKRFRHDDLDVWFIYGQHLLETKRPAKARSLMKKSISCLPQNHHVTILSRFAQLEFKFGDVEQSKTIFESILNSYPKKTDVWTVYIDLLIKTGKIEDARQVLARATALKLSIHKIRLFFKKWVNLEQRHGDEKQLNDVKERAVQYLQDINVTDT</sequence>
<organism evidence="8 9">
    <name type="scientific">Setaria digitata</name>
    <dbReference type="NCBI Taxonomy" id="48799"/>
    <lineage>
        <taxon>Eukaryota</taxon>
        <taxon>Metazoa</taxon>
        <taxon>Ecdysozoa</taxon>
        <taxon>Nematoda</taxon>
        <taxon>Chromadorea</taxon>
        <taxon>Rhabditida</taxon>
        <taxon>Spirurina</taxon>
        <taxon>Spiruromorpha</taxon>
        <taxon>Filarioidea</taxon>
        <taxon>Setariidae</taxon>
        <taxon>Setaria</taxon>
    </lineage>
</organism>
<feature type="domain" description="S1 motif" evidence="7">
    <location>
        <begin position="426"/>
        <end position="495"/>
    </location>
</feature>
<dbReference type="GO" id="GO:0003723">
    <property type="term" value="F:RNA binding"/>
    <property type="evidence" value="ECO:0007669"/>
    <property type="project" value="TreeGrafter"/>
</dbReference>
<dbReference type="PANTHER" id="PTHR23270:SF10">
    <property type="entry name" value="PROTEIN RRP5 HOMOLOG"/>
    <property type="match status" value="1"/>
</dbReference>
<dbReference type="PANTHER" id="PTHR23270">
    <property type="entry name" value="PROGRAMMED CELL DEATH PROTEIN 11 PRE-RRNA PROCESSING PROTEIN RRP5"/>
    <property type="match status" value="1"/>
</dbReference>
<name>A0A915PIT9_9BILA</name>
<feature type="domain" description="S1 motif" evidence="7">
    <location>
        <begin position="709"/>
        <end position="777"/>
    </location>
</feature>
<dbReference type="Gene3D" id="1.25.40.10">
    <property type="entry name" value="Tetratricopeptide repeat domain"/>
    <property type="match status" value="1"/>
</dbReference>
<dbReference type="Gene3D" id="2.40.50.140">
    <property type="entry name" value="Nucleic acid-binding proteins"/>
    <property type="match status" value="2"/>
</dbReference>
<dbReference type="InterPro" id="IPR011990">
    <property type="entry name" value="TPR-like_helical_dom_sf"/>
</dbReference>
<dbReference type="SMART" id="SM00316">
    <property type="entry name" value="S1"/>
    <property type="match status" value="8"/>
</dbReference>
<evidence type="ECO:0000256" key="2">
    <source>
        <dbReference type="ARBA" id="ARBA00022552"/>
    </source>
</evidence>
<dbReference type="SMART" id="SM00386">
    <property type="entry name" value="HAT"/>
    <property type="match status" value="6"/>
</dbReference>
<keyword evidence="8" id="KW-1185">Reference proteome</keyword>
<evidence type="ECO:0000259" key="7">
    <source>
        <dbReference type="PROSITE" id="PS50126"/>
    </source>
</evidence>
<dbReference type="Pfam" id="PF05843">
    <property type="entry name" value="Suf"/>
    <property type="match status" value="1"/>
</dbReference>
<protein>
    <submittedName>
        <fullName evidence="9">S1 motif domain-containing protein</fullName>
    </submittedName>
</protein>
<evidence type="ECO:0000256" key="5">
    <source>
        <dbReference type="ARBA" id="ARBA00023242"/>
    </source>
</evidence>
<dbReference type="Proteomes" id="UP000887581">
    <property type="component" value="Unplaced"/>
</dbReference>
<feature type="domain" description="S1 motif" evidence="7">
    <location>
        <begin position="158"/>
        <end position="230"/>
    </location>
</feature>
<dbReference type="InterPro" id="IPR045209">
    <property type="entry name" value="Rrp5"/>
</dbReference>
<feature type="region of interest" description="Disordered" evidence="6">
    <location>
        <begin position="1470"/>
        <end position="1489"/>
    </location>
</feature>